<dbReference type="PANTHER" id="PTHR14226">
    <property type="entry name" value="NEUROPATHY TARGET ESTERASE/SWISS CHEESE D.MELANOGASTER"/>
    <property type="match status" value="1"/>
</dbReference>
<dbReference type="Pfam" id="PF01734">
    <property type="entry name" value="Patatin"/>
    <property type="match status" value="1"/>
</dbReference>
<dbReference type="RefSeq" id="WP_038046211.1">
    <property type="nucleotide sequence ID" value="NZ_JMFG01000002.1"/>
</dbReference>
<dbReference type="Gene3D" id="3.40.1090.10">
    <property type="entry name" value="Cytosolic phospholipase A2 catalytic domain"/>
    <property type="match status" value="2"/>
</dbReference>
<keyword evidence="7" id="KW-1185">Reference proteome</keyword>
<proteinExistence type="predicted"/>
<feature type="short sequence motif" description="GXGXXG" evidence="4">
    <location>
        <begin position="9"/>
        <end position="14"/>
    </location>
</feature>
<evidence type="ECO:0000256" key="2">
    <source>
        <dbReference type="ARBA" id="ARBA00022963"/>
    </source>
</evidence>
<sequence>MKRALVLGGGGARGAFQVGMLEELVIRRGLDFQILRGVSVGALNASFLAQAATQGDSLANLQAKVAELKTLWLSAIEGNHSVYGHRAGGFAALAAGADSLYTVEPLKKLVKTHLDIKALRTSGRDFAVGTVSLVSGRYQEWTPAEKDFLQKLIASTAIPVVFPYVDTGDDVLVDGGVRDITPLGSAFAAGADEIYVLLTSRVIPEADGSLPRSTVPEHSYRQWSDNWLGTRVGALDVLKRVVEILTDEIYLGDIRGALEWNRIVAAAEKALGGLRGSRKQALEEALAAIGKRSVPVHVLAPRVWYGTDNASTNFDPQLIAQAVSHGREVAANPNLWLVR</sequence>
<dbReference type="PANTHER" id="PTHR14226:SF57">
    <property type="entry name" value="BLR7027 PROTEIN"/>
    <property type="match status" value="1"/>
</dbReference>
<accession>A0A062Y3A8</accession>
<keyword evidence="1 4" id="KW-0378">Hydrolase</keyword>
<reference evidence="6 7" key="1">
    <citation type="submission" date="2014-04" db="EMBL/GenBank/DDBJ databases">
        <title>The Genome Sequence of Thermoanaerobaculum aquaticum MP-01, The First Cultivated Group 23 Acidobacterium.</title>
        <authorList>
            <person name="Stamps B.W."/>
            <person name="Losey N.A."/>
            <person name="Lawson P.A."/>
            <person name="Stevenson B.S."/>
        </authorList>
    </citation>
    <scope>NUCLEOTIDE SEQUENCE [LARGE SCALE GENOMIC DNA]</scope>
    <source>
        <strain evidence="6 7">MP-01</strain>
    </source>
</reference>
<evidence type="ECO:0000313" key="7">
    <source>
        <dbReference type="Proteomes" id="UP000027284"/>
    </source>
</evidence>
<evidence type="ECO:0000259" key="5">
    <source>
        <dbReference type="PROSITE" id="PS51635"/>
    </source>
</evidence>
<dbReference type="GO" id="GO:0016787">
    <property type="term" value="F:hydrolase activity"/>
    <property type="evidence" value="ECO:0007669"/>
    <property type="project" value="UniProtKB-UniRule"/>
</dbReference>
<keyword evidence="3 4" id="KW-0443">Lipid metabolism</keyword>
<dbReference type="InterPro" id="IPR002641">
    <property type="entry name" value="PNPLA_dom"/>
</dbReference>
<dbReference type="AlphaFoldDB" id="A0A062Y3A8"/>
<evidence type="ECO:0000313" key="6">
    <source>
        <dbReference type="EMBL" id="KDA54871.1"/>
    </source>
</evidence>
<dbReference type="InterPro" id="IPR050301">
    <property type="entry name" value="NTE"/>
</dbReference>
<organism evidence="6 7">
    <name type="scientific">Thermoanaerobaculum aquaticum</name>
    <dbReference type="NCBI Taxonomy" id="1312852"/>
    <lineage>
        <taxon>Bacteria</taxon>
        <taxon>Pseudomonadati</taxon>
        <taxon>Acidobacteriota</taxon>
        <taxon>Thermoanaerobaculia</taxon>
        <taxon>Thermoanaerobaculales</taxon>
        <taxon>Thermoanaerobaculaceae</taxon>
        <taxon>Thermoanaerobaculum</taxon>
    </lineage>
</organism>
<dbReference type="STRING" id="1312852.EG19_03465"/>
<feature type="short sequence motif" description="GXSXG" evidence="4">
    <location>
        <begin position="37"/>
        <end position="41"/>
    </location>
</feature>
<protein>
    <recommendedName>
        <fullName evidence="5">PNPLA domain-containing protein</fullName>
    </recommendedName>
</protein>
<evidence type="ECO:0000256" key="1">
    <source>
        <dbReference type="ARBA" id="ARBA00022801"/>
    </source>
</evidence>
<dbReference type="InterPro" id="IPR016035">
    <property type="entry name" value="Acyl_Trfase/lysoPLipase"/>
</dbReference>
<feature type="short sequence motif" description="DGA/G" evidence="4">
    <location>
        <begin position="174"/>
        <end position="176"/>
    </location>
</feature>
<evidence type="ECO:0000256" key="4">
    <source>
        <dbReference type="PROSITE-ProRule" id="PRU01161"/>
    </source>
</evidence>
<name>A0A062Y3A8_9BACT</name>
<comment type="caution">
    <text evidence="6">The sequence shown here is derived from an EMBL/GenBank/DDBJ whole genome shotgun (WGS) entry which is preliminary data.</text>
</comment>
<dbReference type="PROSITE" id="PS51635">
    <property type="entry name" value="PNPLA"/>
    <property type="match status" value="1"/>
</dbReference>
<feature type="active site" description="Nucleophile" evidence="4">
    <location>
        <position position="39"/>
    </location>
</feature>
<dbReference type="Proteomes" id="UP000027284">
    <property type="component" value="Unassembled WGS sequence"/>
</dbReference>
<evidence type="ECO:0000256" key="3">
    <source>
        <dbReference type="ARBA" id="ARBA00023098"/>
    </source>
</evidence>
<feature type="domain" description="PNPLA" evidence="5">
    <location>
        <begin position="5"/>
        <end position="187"/>
    </location>
</feature>
<feature type="active site" description="Proton acceptor" evidence="4">
    <location>
        <position position="174"/>
    </location>
</feature>
<gene>
    <name evidence="6" type="ORF">EG19_03465</name>
</gene>
<dbReference type="SUPFAM" id="SSF52151">
    <property type="entry name" value="FabD/lysophospholipase-like"/>
    <property type="match status" value="1"/>
</dbReference>
<dbReference type="EMBL" id="JMFG01000002">
    <property type="protein sequence ID" value="KDA54871.1"/>
    <property type="molecule type" value="Genomic_DNA"/>
</dbReference>
<dbReference type="GO" id="GO:0016042">
    <property type="term" value="P:lipid catabolic process"/>
    <property type="evidence" value="ECO:0007669"/>
    <property type="project" value="UniProtKB-UniRule"/>
</dbReference>
<keyword evidence="2 4" id="KW-0442">Lipid degradation</keyword>
<dbReference type="OrthoDB" id="2339873at2"/>